<dbReference type="PIRSF" id="PIRSF002756">
    <property type="entry name" value="PstS"/>
    <property type="match status" value="1"/>
</dbReference>
<evidence type="ECO:0000256" key="5">
    <source>
        <dbReference type="ARBA" id="ARBA00022448"/>
    </source>
</evidence>
<dbReference type="PANTHER" id="PTHR42996">
    <property type="entry name" value="PHOSPHATE-BINDING PROTEIN PSTS"/>
    <property type="match status" value="1"/>
</dbReference>
<dbReference type="Gene3D" id="3.40.190.10">
    <property type="entry name" value="Periplasmic binding protein-like II"/>
    <property type="match status" value="2"/>
</dbReference>
<proteinExistence type="inferred from homology"/>
<dbReference type="NCBIfam" id="TIGR00975">
    <property type="entry name" value="3a0107s03"/>
    <property type="match status" value="1"/>
</dbReference>
<keyword evidence="8" id="KW-0732">Signal</keyword>
<name>A0A1H4FJX5_9RHOB</name>
<organism evidence="10 11">
    <name type="scientific">Rubrimonas cliftonensis</name>
    <dbReference type="NCBI Taxonomy" id="89524"/>
    <lineage>
        <taxon>Bacteria</taxon>
        <taxon>Pseudomonadati</taxon>
        <taxon>Pseudomonadota</taxon>
        <taxon>Alphaproteobacteria</taxon>
        <taxon>Rhodobacterales</taxon>
        <taxon>Paracoccaceae</taxon>
        <taxon>Rubrimonas</taxon>
    </lineage>
</organism>
<accession>A0A1H4FJX5</accession>
<dbReference type="OrthoDB" id="9801510at2"/>
<comment type="function">
    <text evidence="1 7">Part of the ABC transporter complex PstSACB involved in phosphate import.</text>
</comment>
<evidence type="ECO:0000256" key="4">
    <source>
        <dbReference type="ARBA" id="ARBA00021889"/>
    </source>
</evidence>
<comment type="similarity">
    <text evidence="2 7">Belongs to the PstS family.</text>
</comment>
<dbReference type="SUPFAM" id="SSF53850">
    <property type="entry name" value="Periplasmic binding protein-like II"/>
    <property type="match status" value="1"/>
</dbReference>
<evidence type="ECO:0000259" key="9">
    <source>
        <dbReference type="Pfam" id="PF12849"/>
    </source>
</evidence>
<dbReference type="STRING" id="89524.SAMN05444370_12343"/>
<protein>
    <recommendedName>
        <fullName evidence="4 7">Phosphate-binding protein PstS</fullName>
    </recommendedName>
</protein>
<evidence type="ECO:0000256" key="8">
    <source>
        <dbReference type="SAM" id="SignalP"/>
    </source>
</evidence>
<dbReference type="Proteomes" id="UP000198703">
    <property type="component" value="Unassembled WGS sequence"/>
</dbReference>
<evidence type="ECO:0000256" key="1">
    <source>
        <dbReference type="ARBA" id="ARBA00002841"/>
    </source>
</evidence>
<keyword evidence="11" id="KW-1185">Reference proteome</keyword>
<keyword evidence="5 7" id="KW-0813">Transport</keyword>
<dbReference type="GO" id="GO:0042301">
    <property type="term" value="F:phosphate ion binding"/>
    <property type="evidence" value="ECO:0007669"/>
    <property type="project" value="InterPro"/>
</dbReference>
<dbReference type="Pfam" id="PF12849">
    <property type="entry name" value="PBP_like_2"/>
    <property type="match status" value="1"/>
</dbReference>
<evidence type="ECO:0000313" key="11">
    <source>
        <dbReference type="Proteomes" id="UP000198703"/>
    </source>
</evidence>
<dbReference type="EMBL" id="FNQM01000023">
    <property type="protein sequence ID" value="SEA97575.1"/>
    <property type="molecule type" value="Genomic_DNA"/>
</dbReference>
<comment type="subunit">
    <text evidence="3 7">The complex is composed of two ATP-binding proteins (PstB), two transmembrane proteins (PstC and PstA) and a solute-binding protein (PstS).</text>
</comment>
<evidence type="ECO:0000313" key="10">
    <source>
        <dbReference type="EMBL" id="SEA97575.1"/>
    </source>
</evidence>
<feature type="domain" description="PBP" evidence="9">
    <location>
        <begin position="17"/>
        <end position="306"/>
    </location>
</feature>
<dbReference type="PANTHER" id="PTHR42996:SF1">
    <property type="entry name" value="PHOSPHATE-BINDING PROTEIN PSTS"/>
    <property type="match status" value="1"/>
</dbReference>
<reference evidence="10 11" key="1">
    <citation type="submission" date="2016-10" db="EMBL/GenBank/DDBJ databases">
        <authorList>
            <person name="de Groot N.N."/>
        </authorList>
    </citation>
    <scope>NUCLEOTIDE SEQUENCE [LARGE SCALE GENOMIC DNA]</scope>
    <source>
        <strain evidence="10 11">DSM 15345</strain>
    </source>
</reference>
<dbReference type="GO" id="GO:0035435">
    <property type="term" value="P:phosphate ion transmembrane transport"/>
    <property type="evidence" value="ECO:0007669"/>
    <property type="project" value="InterPro"/>
</dbReference>
<evidence type="ECO:0000256" key="2">
    <source>
        <dbReference type="ARBA" id="ARBA00008725"/>
    </source>
</evidence>
<gene>
    <name evidence="10" type="ORF">SAMN05444370_12343</name>
</gene>
<evidence type="ECO:0000256" key="6">
    <source>
        <dbReference type="ARBA" id="ARBA00022592"/>
    </source>
</evidence>
<dbReference type="InterPro" id="IPR005673">
    <property type="entry name" value="ABC_phos-bd_PstS"/>
</dbReference>
<dbReference type="CDD" id="cd13565">
    <property type="entry name" value="PBP2_PstS"/>
    <property type="match status" value="1"/>
</dbReference>
<dbReference type="AlphaFoldDB" id="A0A1H4FJX5"/>
<feature type="signal peptide" evidence="8">
    <location>
        <begin position="1"/>
        <end position="18"/>
    </location>
</feature>
<dbReference type="GO" id="GO:0043190">
    <property type="term" value="C:ATP-binding cassette (ABC) transporter complex"/>
    <property type="evidence" value="ECO:0007669"/>
    <property type="project" value="InterPro"/>
</dbReference>
<dbReference type="InterPro" id="IPR050962">
    <property type="entry name" value="Phosphate-bind_PstS"/>
</dbReference>
<keyword evidence="6 7" id="KW-0592">Phosphate transport</keyword>
<sequence length="336" mass="35337">MRTPLVLAALALALSAVAAPAQVMVQGAGATFPANLYRAWIDRFNPDHPDIVVSYDSVGSSEGIRRFSAGLVDFGGTEQPMTDEAIAALGHRVLHVPTTAGMVVVAYNVPGVSGALRLSREALARIFAGEITAWNDPAIQAANPDLALPDRTIALVTRRDGSGTTYIFSTFLNSASPAWSTAGFRPGTLVDFPRAMLAPGNEGVSARLAITEYAIGYVEYSFARALGLPAALIENREGDFVAPTEATGRAALAGAASLLPEDGRLIVADAPTGYPIIGYTWALVNPDREAGEGTAALRRFLEWSLTEGQPMADTLGYLSLPEPAAERARDILAALD</sequence>
<dbReference type="InterPro" id="IPR024370">
    <property type="entry name" value="PBP_domain"/>
</dbReference>
<evidence type="ECO:0000256" key="7">
    <source>
        <dbReference type="PIRNR" id="PIRNR002756"/>
    </source>
</evidence>
<evidence type="ECO:0000256" key="3">
    <source>
        <dbReference type="ARBA" id="ARBA00011529"/>
    </source>
</evidence>
<feature type="chain" id="PRO_5011558800" description="Phosphate-binding protein PstS" evidence="8">
    <location>
        <begin position="19"/>
        <end position="336"/>
    </location>
</feature>
<dbReference type="RefSeq" id="WP_093256052.1">
    <property type="nucleotide sequence ID" value="NZ_FNQM01000023.1"/>
</dbReference>